<dbReference type="Gene3D" id="3.40.50.1240">
    <property type="entry name" value="Phosphoglycerate mutase-like"/>
    <property type="match status" value="1"/>
</dbReference>
<dbReference type="InterPro" id="IPR029033">
    <property type="entry name" value="His_PPase_superfam"/>
</dbReference>
<gene>
    <name evidence="2" type="ORF">FBY41_2891</name>
</gene>
<dbReference type="PROSITE" id="PS50879">
    <property type="entry name" value="RNASE_H_1"/>
    <property type="match status" value="1"/>
</dbReference>
<evidence type="ECO:0000313" key="2">
    <source>
        <dbReference type="EMBL" id="TQM62849.1"/>
    </source>
</evidence>
<dbReference type="RefSeq" id="WP_260439779.1">
    <property type="nucleotide sequence ID" value="NZ_VFPM01000002.1"/>
</dbReference>
<dbReference type="Gene3D" id="3.30.420.10">
    <property type="entry name" value="Ribonuclease H-like superfamily/Ribonuclease H"/>
    <property type="match status" value="1"/>
</dbReference>
<dbReference type="Proteomes" id="UP000316747">
    <property type="component" value="Unassembled WGS sequence"/>
</dbReference>
<sequence length="337" mass="35141">MSPATTGAKQSGGRRRLVIEADGGSRGNPGVAGYGALVRDPETGRVLIEMAEPLGKQSNNVAEYSALLAGLRAVVDLDPSADVVARMDSKLVVEQMSGRWKIKHEDMRRLALEARDLCAEIGDAGGTVSFEWIPREKNKAADALSNDAMDGKSIHRVLHDEDADAAAAQSDSAASTTVSSGEGAAVAAHHKPLRLLLVQVPLVEAAVPRVVAAVLRLVGPHSEVVTSDEPLALEVARAVGAEVGSEPTVAGLWAGRAPGEDADETVRTAYRSLAARGGTVVAVTSRRGVLSVLTDVLETPGQRFWAIATAPGSLTAVEVWEDGSAAVAFTNRTEHLA</sequence>
<dbReference type="PANTHER" id="PTHR46387:SF2">
    <property type="entry name" value="RIBONUCLEASE HI"/>
    <property type="match status" value="1"/>
</dbReference>
<feature type="domain" description="RNase H type-1" evidence="1">
    <location>
        <begin position="13"/>
        <end position="158"/>
    </location>
</feature>
<reference evidence="2 3" key="1">
    <citation type="submission" date="2019-06" db="EMBL/GenBank/DDBJ databases">
        <title>Genome sequencing of plant associated microbes to promote plant fitness in Sorghum bicolor and Oryza sativa.</title>
        <authorList>
            <person name="Coleman-Derr D."/>
        </authorList>
    </citation>
    <scope>NUCLEOTIDE SEQUENCE [LARGE SCALE GENOMIC DNA]</scope>
    <source>
        <strain evidence="2 3">KV-663</strain>
    </source>
</reference>
<dbReference type="InterPro" id="IPR036397">
    <property type="entry name" value="RNaseH_sf"/>
</dbReference>
<dbReference type="GO" id="GO:0004523">
    <property type="term" value="F:RNA-DNA hybrid ribonuclease activity"/>
    <property type="evidence" value="ECO:0007669"/>
    <property type="project" value="InterPro"/>
</dbReference>
<dbReference type="GO" id="GO:0003676">
    <property type="term" value="F:nucleic acid binding"/>
    <property type="evidence" value="ECO:0007669"/>
    <property type="project" value="InterPro"/>
</dbReference>
<proteinExistence type="predicted"/>
<dbReference type="Pfam" id="PF13456">
    <property type="entry name" value="RVT_3"/>
    <property type="match status" value="1"/>
</dbReference>
<accession>A0A543HX50</accession>
<dbReference type="AlphaFoldDB" id="A0A543HX50"/>
<organism evidence="2 3">
    <name type="scientific">Humibacillus xanthopallidus</name>
    <dbReference type="NCBI Taxonomy" id="412689"/>
    <lineage>
        <taxon>Bacteria</taxon>
        <taxon>Bacillati</taxon>
        <taxon>Actinomycetota</taxon>
        <taxon>Actinomycetes</taxon>
        <taxon>Micrococcales</taxon>
        <taxon>Intrasporangiaceae</taxon>
        <taxon>Humibacillus</taxon>
    </lineage>
</organism>
<name>A0A543HX50_9MICO</name>
<keyword evidence="3" id="KW-1185">Reference proteome</keyword>
<evidence type="ECO:0000259" key="1">
    <source>
        <dbReference type="PROSITE" id="PS50879"/>
    </source>
</evidence>
<dbReference type="SUPFAM" id="SSF53098">
    <property type="entry name" value="Ribonuclease H-like"/>
    <property type="match status" value="1"/>
</dbReference>
<dbReference type="InterPro" id="IPR002156">
    <property type="entry name" value="RNaseH_domain"/>
</dbReference>
<dbReference type="CDD" id="cd09279">
    <property type="entry name" value="RNase_HI_like"/>
    <property type="match status" value="1"/>
</dbReference>
<dbReference type="PANTHER" id="PTHR46387">
    <property type="entry name" value="POLYNUCLEOTIDYL TRANSFERASE, RIBONUCLEASE H-LIKE SUPERFAMILY PROTEIN"/>
    <property type="match status" value="1"/>
</dbReference>
<protein>
    <submittedName>
        <fullName evidence="2">Putative phosphoglycerate mutase</fullName>
    </submittedName>
</protein>
<evidence type="ECO:0000313" key="3">
    <source>
        <dbReference type="Proteomes" id="UP000316747"/>
    </source>
</evidence>
<comment type="caution">
    <text evidence="2">The sequence shown here is derived from an EMBL/GenBank/DDBJ whole genome shotgun (WGS) entry which is preliminary data.</text>
</comment>
<dbReference type="InterPro" id="IPR012337">
    <property type="entry name" value="RNaseH-like_sf"/>
</dbReference>
<dbReference type="EMBL" id="VFPM01000002">
    <property type="protein sequence ID" value="TQM62849.1"/>
    <property type="molecule type" value="Genomic_DNA"/>
</dbReference>